<feature type="compositionally biased region" description="Polar residues" evidence="4">
    <location>
        <begin position="1112"/>
        <end position="1122"/>
    </location>
</feature>
<evidence type="ECO:0000259" key="5">
    <source>
        <dbReference type="PROSITE" id="PS50002"/>
    </source>
</evidence>
<evidence type="ECO:0000256" key="4">
    <source>
        <dbReference type="SAM" id="MobiDB-lite"/>
    </source>
</evidence>
<feature type="compositionally biased region" description="Polar residues" evidence="4">
    <location>
        <begin position="437"/>
        <end position="472"/>
    </location>
</feature>
<dbReference type="SUPFAM" id="SSF50044">
    <property type="entry name" value="SH3-domain"/>
    <property type="match status" value="1"/>
</dbReference>
<feature type="compositionally biased region" description="Basic and acidic residues" evidence="4">
    <location>
        <begin position="416"/>
        <end position="436"/>
    </location>
</feature>
<accession>A0A1Y1X8H6</accession>
<feature type="region of interest" description="Disordered" evidence="4">
    <location>
        <begin position="416"/>
        <end position="482"/>
    </location>
</feature>
<feature type="region of interest" description="Disordered" evidence="4">
    <location>
        <begin position="288"/>
        <end position="353"/>
    </location>
</feature>
<dbReference type="InterPro" id="IPR036028">
    <property type="entry name" value="SH3-like_dom_sf"/>
</dbReference>
<feature type="coiled-coil region" evidence="3">
    <location>
        <begin position="802"/>
        <end position="869"/>
    </location>
</feature>
<feature type="region of interest" description="Disordered" evidence="4">
    <location>
        <begin position="1112"/>
        <end position="1142"/>
    </location>
</feature>
<feature type="compositionally biased region" description="Low complexity" evidence="4">
    <location>
        <begin position="22"/>
        <end position="110"/>
    </location>
</feature>
<evidence type="ECO:0000256" key="1">
    <source>
        <dbReference type="ARBA" id="ARBA00022443"/>
    </source>
</evidence>
<reference evidence="6 7" key="2">
    <citation type="submission" date="2016-08" db="EMBL/GenBank/DDBJ databases">
        <title>Pervasive Adenine N6-methylation of Active Genes in Fungi.</title>
        <authorList>
            <consortium name="DOE Joint Genome Institute"/>
            <person name="Mondo S.J."/>
            <person name="Dannebaum R.O."/>
            <person name="Kuo R.C."/>
            <person name="Labutti K."/>
            <person name="Haridas S."/>
            <person name="Kuo A."/>
            <person name="Salamov A."/>
            <person name="Ahrendt S.R."/>
            <person name="Lipzen A."/>
            <person name="Sullivan W."/>
            <person name="Andreopoulos W.B."/>
            <person name="Clum A."/>
            <person name="Lindquist E."/>
            <person name="Daum C."/>
            <person name="Ramamoorthy G.K."/>
            <person name="Gryganskyi A."/>
            <person name="Culley D."/>
            <person name="Magnuson J.K."/>
            <person name="James T.Y."/>
            <person name="O'Malley M.A."/>
            <person name="Stajich J.E."/>
            <person name="Spatafora J.W."/>
            <person name="Visel A."/>
            <person name="Grigoriev I.V."/>
        </authorList>
    </citation>
    <scope>NUCLEOTIDE SEQUENCE [LARGE SCALE GENOMIC DNA]</scope>
    <source>
        <strain evidence="6 7">S4</strain>
    </source>
</reference>
<feature type="region of interest" description="Disordered" evidence="4">
    <location>
        <begin position="242"/>
        <end position="271"/>
    </location>
</feature>
<feature type="compositionally biased region" description="Low complexity" evidence="4">
    <location>
        <begin position="325"/>
        <end position="353"/>
    </location>
</feature>
<dbReference type="Pfam" id="PF07653">
    <property type="entry name" value="SH3_2"/>
    <property type="match status" value="1"/>
</dbReference>
<sequence>MSSFNQQSNNSMENDFTINKPKINNSSFNTNNNKNGSNKTPSTSDLRPIKTSNSSFKKNSSNSLNSPSTKRSNYNNNNYKRNNNNNSGNRSGGSSLETISNSNSNLNNGNSKKKNRSNNNSYSKKHNPFNNNGNYINTKFNSPSTSSSAAGTPTTPNTYNKPYVTFSSENYNNNGNNYNHFSNNSNDSSNTSTSYNKRNSLHSMVLKIKRNTPYNKYTSAPSSPVKKNNNISFYQAQYNNNILNSNNDNRKEGGEINNNSRKSGSNPKLSHSNSFVLKAKKQYESLSNNSLMNNDFKSNSNSTLYSNKNGKQKDTGFTMPKKLNDSNNNRTSYNSSYLTSKSSTPSTPSTPFSAVSINKSTSYLYDKDNNNKNDINDKKLCNKHISINIPVHSSPATPITTEKSVTTSTNLSIDTSKKSIENKMENNSDKYSDKESLTSPPRSLSKSSIILDESTLSSPISATTEPTLQRNPSDILKKENNDSSSYNKMFRNGYNTIDRRAIAKLKTEWEVRFNTDQNGNKDKEECKKKRVFSEIDHTTTQNTRNEWIRKVSMQCNSVPFPRGSVASLKSKGLTSSSNSNSSSCENLFDSRIYSVDSYITNNSNNTSNQKLHSSKLYASITSCNEIYNEPKPINENSIIDTETGFKPSMIKNMKHEYDVSSTYSETFNTNRSNFEMKNFSYFQKSDNIKHSTSYVFNENDRINDSKINMAKRRSLNFTDYSSSNSNNYYNVSIKNKKSYKIAQLMQFFENDKALQEYKKKYLTEDDEISYITNENKNNDEELQLKNITGSILEEALSVASINPDVKNEIKKEEEEEEDLEKEEELKEKYKNNENEYQSIVNEEEQYVQIEEEENEIEAIKTEVSNNSIKDLLSKERQQLDFSLKSHSCNKLNEILEKKDDSAQTEMKKNLKSTHSLPNINKELIHEIFNSLLMSERKRTTSVKIQRGDSNSIDINMMSIGANGKHKKFLTGYSSNIKNTGMSYDIKKTNIVKKSSCSQIDIMSSNSNNYNTLKGLLSNQRKKIYEKLFESEATVDESKLGPVQFTVVASIAHTNHNHKIKQALKFKENDVIDVYIEKDDKYYGKCNGQSGWFPKNCVSSKLEKIINETSCENINGENSNDSHVNNENEQQNENDENNKTNEN</sequence>
<evidence type="ECO:0000313" key="6">
    <source>
        <dbReference type="EMBL" id="ORX82049.1"/>
    </source>
</evidence>
<feature type="compositionally biased region" description="Polar residues" evidence="4">
    <location>
        <begin position="288"/>
        <end position="309"/>
    </location>
</feature>
<dbReference type="EMBL" id="MCFG01000104">
    <property type="protein sequence ID" value="ORX82049.1"/>
    <property type="molecule type" value="Genomic_DNA"/>
</dbReference>
<dbReference type="AlphaFoldDB" id="A0A1Y1X8H6"/>
<dbReference type="PROSITE" id="PS50002">
    <property type="entry name" value="SH3"/>
    <property type="match status" value="1"/>
</dbReference>
<protein>
    <recommendedName>
        <fullName evidence="5">SH3 domain-containing protein</fullName>
    </recommendedName>
</protein>
<feature type="domain" description="SH3" evidence="5">
    <location>
        <begin position="1046"/>
        <end position="1102"/>
    </location>
</feature>
<dbReference type="Proteomes" id="UP000193944">
    <property type="component" value="Unassembled WGS sequence"/>
</dbReference>
<comment type="caution">
    <text evidence="6">The sequence shown here is derived from an EMBL/GenBank/DDBJ whole genome shotgun (WGS) entry which is preliminary data.</text>
</comment>
<feature type="region of interest" description="Disordered" evidence="4">
    <location>
        <begin position="1"/>
        <end position="196"/>
    </location>
</feature>
<evidence type="ECO:0000256" key="2">
    <source>
        <dbReference type="PROSITE-ProRule" id="PRU00192"/>
    </source>
</evidence>
<proteinExistence type="predicted"/>
<feature type="compositionally biased region" description="Low complexity" evidence="4">
    <location>
        <begin position="141"/>
        <end position="196"/>
    </location>
</feature>
<name>A0A1Y1X8H6_9FUNG</name>
<gene>
    <name evidence="6" type="ORF">BCR32DRAFT_244438</name>
</gene>
<dbReference type="InterPro" id="IPR001452">
    <property type="entry name" value="SH3_domain"/>
</dbReference>
<organism evidence="6 7">
    <name type="scientific">Anaeromyces robustus</name>
    <dbReference type="NCBI Taxonomy" id="1754192"/>
    <lineage>
        <taxon>Eukaryota</taxon>
        <taxon>Fungi</taxon>
        <taxon>Fungi incertae sedis</taxon>
        <taxon>Chytridiomycota</taxon>
        <taxon>Chytridiomycota incertae sedis</taxon>
        <taxon>Neocallimastigomycetes</taxon>
        <taxon>Neocallimastigales</taxon>
        <taxon>Neocallimastigaceae</taxon>
        <taxon>Anaeromyces</taxon>
    </lineage>
</organism>
<feature type="compositionally biased region" description="Polar residues" evidence="4">
    <location>
        <begin position="128"/>
        <end position="140"/>
    </location>
</feature>
<feature type="compositionally biased region" description="Polar residues" evidence="4">
    <location>
        <begin position="256"/>
        <end position="271"/>
    </location>
</feature>
<reference evidence="6 7" key="1">
    <citation type="submission" date="2016-08" db="EMBL/GenBank/DDBJ databases">
        <title>A Parts List for Fungal Cellulosomes Revealed by Comparative Genomics.</title>
        <authorList>
            <consortium name="DOE Joint Genome Institute"/>
            <person name="Haitjema C.H."/>
            <person name="Gilmore S.P."/>
            <person name="Henske J.K."/>
            <person name="Solomon K.V."/>
            <person name="De Groot R."/>
            <person name="Kuo A."/>
            <person name="Mondo S.J."/>
            <person name="Salamov A.A."/>
            <person name="Labutti K."/>
            <person name="Zhao Z."/>
            <person name="Chiniquy J."/>
            <person name="Barry K."/>
            <person name="Brewer H.M."/>
            <person name="Purvine S.O."/>
            <person name="Wright A.T."/>
            <person name="Boxma B."/>
            <person name="Van Alen T."/>
            <person name="Hackstein J.H."/>
            <person name="Baker S.E."/>
            <person name="Grigoriev I.V."/>
            <person name="O'Malley M.A."/>
        </authorList>
    </citation>
    <scope>NUCLEOTIDE SEQUENCE [LARGE SCALE GENOMIC DNA]</scope>
    <source>
        <strain evidence="6 7">S4</strain>
    </source>
</reference>
<keyword evidence="1 2" id="KW-0728">SH3 domain</keyword>
<evidence type="ECO:0000256" key="3">
    <source>
        <dbReference type="SAM" id="Coils"/>
    </source>
</evidence>
<feature type="compositionally biased region" description="Low complexity" evidence="4">
    <location>
        <begin position="1"/>
        <end position="14"/>
    </location>
</feature>
<dbReference type="SMART" id="SM00326">
    <property type="entry name" value="SH3"/>
    <property type="match status" value="1"/>
</dbReference>
<evidence type="ECO:0000313" key="7">
    <source>
        <dbReference type="Proteomes" id="UP000193944"/>
    </source>
</evidence>
<dbReference type="OrthoDB" id="2163247at2759"/>
<keyword evidence="3" id="KW-0175">Coiled coil</keyword>
<dbReference type="Gene3D" id="2.30.30.40">
    <property type="entry name" value="SH3 Domains"/>
    <property type="match status" value="1"/>
</dbReference>
<keyword evidence="7" id="KW-1185">Reference proteome</keyword>